<evidence type="ECO:0000256" key="1">
    <source>
        <dbReference type="SAM" id="SignalP"/>
    </source>
</evidence>
<keyword evidence="3" id="KW-1185">Reference proteome</keyword>
<accession>L8GKS5</accession>
<dbReference type="AlphaFoldDB" id="L8GKS5"/>
<protein>
    <submittedName>
        <fullName evidence="2">Uncharacterized protein</fullName>
    </submittedName>
</protein>
<dbReference type="GeneID" id="14914097"/>
<evidence type="ECO:0000313" key="2">
    <source>
        <dbReference type="EMBL" id="ELR13444.1"/>
    </source>
</evidence>
<reference evidence="2 3" key="1">
    <citation type="journal article" date="2013" name="Genome Biol.">
        <title>Genome of Acanthamoeba castellanii highlights extensive lateral gene transfer and early evolution of tyrosine kinase signaling.</title>
        <authorList>
            <person name="Clarke M."/>
            <person name="Lohan A.J."/>
            <person name="Liu B."/>
            <person name="Lagkouvardos I."/>
            <person name="Roy S."/>
            <person name="Zafar N."/>
            <person name="Bertelli C."/>
            <person name="Schilde C."/>
            <person name="Kianianmomeni A."/>
            <person name="Burglin T.R."/>
            <person name="Frech C."/>
            <person name="Turcotte B."/>
            <person name="Kopec K.O."/>
            <person name="Synnott J.M."/>
            <person name="Choo C."/>
            <person name="Paponov I."/>
            <person name="Finkler A."/>
            <person name="Soon Heng Tan C."/>
            <person name="Hutchins A.P."/>
            <person name="Weinmeier T."/>
            <person name="Rattei T."/>
            <person name="Chu J.S."/>
            <person name="Gimenez G."/>
            <person name="Irimia M."/>
            <person name="Rigden D.J."/>
            <person name="Fitzpatrick D.A."/>
            <person name="Lorenzo-Morales J."/>
            <person name="Bateman A."/>
            <person name="Chiu C.H."/>
            <person name="Tang P."/>
            <person name="Hegemann P."/>
            <person name="Fromm H."/>
            <person name="Raoult D."/>
            <person name="Greub G."/>
            <person name="Miranda-Saavedra D."/>
            <person name="Chen N."/>
            <person name="Nash P."/>
            <person name="Ginger M.L."/>
            <person name="Horn M."/>
            <person name="Schaap P."/>
            <person name="Caler L."/>
            <person name="Loftus B."/>
        </authorList>
    </citation>
    <scope>NUCLEOTIDE SEQUENCE [LARGE SCALE GENOMIC DNA]</scope>
    <source>
        <strain evidence="2 3">Neff</strain>
    </source>
</reference>
<dbReference type="KEGG" id="acan:ACA1_244950"/>
<evidence type="ECO:0000313" key="3">
    <source>
        <dbReference type="Proteomes" id="UP000011083"/>
    </source>
</evidence>
<gene>
    <name evidence="2" type="ORF">ACA1_244950</name>
</gene>
<dbReference type="Proteomes" id="UP000011083">
    <property type="component" value="Unassembled WGS sequence"/>
</dbReference>
<name>L8GKS5_ACACF</name>
<dbReference type="EMBL" id="KB008093">
    <property type="protein sequence ID" value="ELR13444.1"/>
    <property type="molecule type" value="Genomic_DNA"/>
</dbReference>
<organism evidence="2 3">
    <name type="scientific">Acanthamoeba castellanii (strain ATCC 30010 / Neff)</name>
    <dbReference type="NCBI Taxonomy" id="1257118"/>
    <lineage>
        <taxon>Eukaryota</taxon>
        <taxon>Amoebozoa</taxon>
        <taxon>Discosea</taxon>
        <taxon>Longamoebia</taxon>
        <taxon>Centramoebida</taxon>
        <taxon>Acanthamoebidae</taxon>
        <taxon>Acanthamoeba</taxon>
    </lineage>
</organism>
<sequence>MKLLGLLLVALFVVAASGKQCATFDRLMDYDPTAPLPPGYSETGIPGVILNEHNKVVRIDSEPGQPANFAHLQGVSNSYYGSPLCVLIIDCGAANAGCVDTSFVPASGWAMDEKVVVGEFGDELEISYSPAQPIDGVFVDFRYSVWLSCKEHKEWTFETISDLMLKDAIARNVKKLNKLKEKIALLQNILFESTEHSCESISNVVNLAPAALHSFQFLDECIIDRNSQQSRVKDVNMFSQALN</sequence>
<dbReference type="RefSeq" id="XP_004335457.1">
    <property type="nucleotide sequence ID" value="XM_004335409.1"/>
</dbReference>
<dbReference type="VEuPathDB" id="AmoebaDB:ACA1_244950"/>
<feature type="signal peptide" evidence="1">
    <location>
        <begin position="1"/>
        <end position="18"/>
    </location>
</feature>
<keyword evidence="1" id="KW-0732">Signal</keyword>
<proteinExistence type="predicted"/>
<feature type="chain" id="PRO_5003989611" evidence="1">
    <location>
        <begin position="19"/>
        <end position="243"/>
    </location>
</feature>